<sequence length="72" mass="8435">MSEQEEVIIKLTKDQALVLFEFLARTNEADHTELFVDQVELKMLWLLEGQARKTISGAFLKELLFHRCRGQK</sequence>
<accession>A0ABW2U4I7</accession>
<proteinExistence type="predicted"/>
<reference evidence="2" key="1">
    <citation type="journal article" date="2019" name="Int. J. Syst. Evol. Microbiol.">
        <title>The Global Catalogue of Microorganisms (GCM) 10K type strain sequencing project: providing services to taxonomists for standard genome sequencing and annotation.</title>
        <authorList>
            <consortium name="The Broad Institute Genomics Platform"/>
            <consortium name="The Broad Institute Genome Sequencing Center for Infectious Disease"/>
            <person name="Wu L."/>
            <person name="Ma J."/>
        </authorList>
    </citation>
    <scope>NUCLEOTIDE SEQUENCE [LARGE SCALE GENOMIC DNA]</scope>
    <source>
        <strain evidence="2">JCM 19635</strain>
    </source>
</reference>
<organism evidence="1 2">
    <name type="scientific">Hymenobacter humi</name>
    <dbReference type="NCBI Taxonomy" id="1411620"/>
    <lineage>
        <taxon>Bacteria</taxon>
        <taxon>Pseudomonadati</taxon>
        <taxon>Bacteroidota</taxon>
        <taxon>Cytophagia</taxon>
        <taxon>Cytophagales</taxon>
        <taxon>Hymenobacteraceae</taxon>
        <taxon>Hymenobacter</taxon>
    </lineage>
</organism>
<dbReference type="RefSeq" id="WP_380201628.1">
    <property type="nucleotide sequence ID" value="NZ_JBHTEK010000001.1"/>
</dbReference>
<dbReference type="EMBL" id="JBHTEK010000001">
    <property type="protein sequence ID" value="MFC7667248.1"/>
    <property type="molecule type" value="Genomic_DNA"/>
</dbReference>
<evidence type="ECO:0000313" key="1">
    <source>
        <dbReference type="EMBL" id="MFC7667248.1"/>
    </source>
</evidence>
<gene>
    <name evidence="1" type="ORF">ACFQT0_07315</name>
</gene>
<comment type="caution">
    <text evidence="1">The sequence shown here is derived from an EMBL/GenBank/DDBJ whole genome shotgun (WGS) entry which is preliminary data.</text>
</comment>
<keyword evidence="2" id="KW-1185">Reference proteome</keyword>
<protein>
    <submittedName>
        <fullName evidence="1">Uncharacterized protein</fullName>
    </submittedName>
</protein>
<name>A0ABW2U4I7_9BACT</name>
<evidence type="ECO:0000313" key="2">
    <source>
        <dbReference type="Proteomes" id="UP001596513"/>
    </source>
</evidence>
<dbReference type="Proteomes" id="UP001596513">
    <property type="component" value="Unassembled WGS sequence"/>
</dbReference>